<organism evidence="2 3">
    <name type="scientific">Leptosphaeria maculans (strain JN3 / isolate v23.1.3 / race Av1-4-5-6-7-8)</name>
    <name type="common">Blackleg fungus</name>
    <name type="synonym">Phoma lingam</name>
    <dbReference type="NCBI Taxonomy" id="985895"/>
    <lineage>
        <taxon>Eukaryota</taxon>
        <taxon>Fungi</taxon>
        <taxon>Dikarya</taxon>
        <taxon>Ascomycota</taxon>
        <taxon>Pezizomycotina</taxon>
        <taxon>Dothideomycetes</taxon>
        <taxon>Pleosporomycetidae</taxon>
        <taxon>Pleosporales</taxon>
        <taxon>Pleosporineae</taxon>
        <taxon>Leptosphaeriaceae</taxon>
        <taxon>Plenodomus</taxon>
        <taxon>Plenodomus lingam/Leptosphaeria maculans species complex</taxon>
    </lineage>
</organism>
<evidence type="ECO:0000256" key="1">
    <source>
        <dbReference type="SAM" id="MobiDB-lite"/>
    </source>
</evidence>
<reference evidence="3" key="1">
    <citation type="journal article" date="2011" name="Nat. Commun.">
        <title>Effector diversification within compartments of the Leptosphaeria maculans genome affected by Repeat-Induced Point mutations.</title>
        <authorList>
            <person name="Rouxel T."/>
            <person name="Grandaubert J."/>
            <person name="Hane J.K."/>
            <person name="Hoede C."/>
            <person name="van de Wouw A.P."/>
            <person name="Couloux A."/>
            <person name="Dominguez V."/>
            <person name="Anthouard V."/>
            <person name="Bally P."/>
            <person name="Bourras S."/>
            <person name="Cozijnsen A.J."/>
            <person name="Ciuffetti L.M."/>
            <person name="Degrave A."/>
            <person name="Dilmaghani A."/>
            <person name="Duret L."/>
            <person name="Fudal I."/>
            <person name="Goodwin S.B."/>
            <person name="Gout L."/>
            <person name="Glaser N."/>
            <person name="Linglin J."/>
            <person name="Kema G.H.J."/>
            <person name="Lapalu N."/>
            <person name="Lawrence C.B."/>
            <person name="May K."/>
            <person name="Meyer M."/>
            <person name="Ollivier B."/>
            <person name="Poulain J."/>
            <person name="Schoch C.L."/>
            <person name="Simon A."/>
            <person name="Spatafora J.W."/>
            <person name="Stachowiak A."/>
            <person name="Turgeon B.G."/>
            <person name="Tyler B.M."/>
            <person name="Vincent D."/>
            <person name="Weissenbach J."/>
            <person name="Amselem J."/>
            <person name="Quesneville H."/>
            <person name="Oliver R.P."/>
            <person name="Wincker P."/>
            <person name="Balesdent M.-H."/>
            <person name="Howlett B.J."/>
        </authorList>
    </citation>
    <scope>NUCLEOTIDE SEQUENCE [LARGE SCALE GENOMIC DNA]</scope>
    <source>
        <strain evidence="3">JN3 / isolate v23.1.3 / race Av1-4-5-6-7-8</strain>
    </source>
</reference>
<dbReference type="InParanoid" id="E5ADD0"/>
<keyword evidence="3" id="KW-1185">Reference proteome</keyword>
<accession>E5ADD0</accession>
<protein>
    <submittedName>
        <fullName evidence="2">Predicted protein</fullName>
    </submittedName>
</protein>
<dbReference type="EMBL" id="FP929139">
    <property type="protein sequence ID" value="CBY01219.1"/>
    <property type="molecule type" value="Genomic_DNA"/>
</dbReference>
<dbReference type="Proteomes" id="UP000002668">
    <property type="component" value="Genome"/>
</dbReference>
<dbReference type="AlphaFoldDB" id="E5ADD0"/>
<name>E5ADD0_LEPMJ</name>
<evidence type="ECO:0000313" key="2">
    <source>
        <dbReference type="EMBL" id="CBY01219.1"/>
    </source>
</evidence>
<dbReference type="VEuPathDB" id="FungiDB:LEMA_uP000060.1"/>
<feature type="region of interest" description="Disordered" evidence="1">
    <location>
        <begin position="1"/>
        <end position="20"/>
    </location>
</feature>
<dbReference type="HOGENOM" id="CLU_2333984_0_0_1"/>
<evidence type="ECO:0000313" key="3">
    <source>
        <dbReference type="Proteomes" id="UP000002668"/>
    </source>
</evidence>
<gene>
    <name evidence="2" type="ORF">LEMA_uP000060.1</name>
</gene>
<sequence length="98" mass="11166">MTPQFAANPQLAGDANHSSHRRYSKQLINWGTTVRQLPSHVQGAVDEVHLVLRDEAVVLTRGLSVPVSRESQNMEVRILLSFVYHYKCTREVPQPWSE</sequence>
<proteinExistence type="predicted"/>
<dbReference type="GeneID" id="13286836"/>